<sequence>MEKKSKNLPVDRKFLEILAKATEKSPPSFKEPTTTAIAEKIQEEENCRKRANGYLELLAAVAMVVEDEEQMGGGTSQPGTSSAKK</sequence>
<accession>A0A1I7V3F9</accession>
<dbReference type="WBParaSite" id="Csp11.Scaffold630.g22002.t1">
    <property type="protein sequence ID" value="Csp11.Scaffold630.g22002.t1"/>
    <property type="gene ID" value="Csp11.Scaffold630.g22002"/>
</dbReference>
<protein>
    <submittedName>
        <fullName evidence="2">Uncharacterized protein</fullName>
    </submittedName>
</protein>
<organism evidence="1 2">
    <name type="scientific">Caenorhabditis tropicalis</name>
    <dbReference type="NCBI Taxonomy" id="1561998"/>
    <lineage>
        <taxon>Eukaryota</taxon>
        <taxon>Metazoa</taxon>
        <taxon>Ecdysozoa</taxon>
        <taxon>Nematoda</taxon>
        <taxon>Chromadorea</taxon>
        <taxon>Rhabditida</taxon>
        <taxon>Rhabditina</taxon>
        <taxon>Rhabditomorpha</taxon>
        <taxon>Rhabditoidea</taxon>
        <taxon>Rhabditidae</taxon>
        <taxon>Peloderinae</taxon>
        <taxon>Caenorhabditis</taxon>
    </lineage>
</organism>
<evidence type="ECO:0000313" key="2">
    <source>
        <dbReference type="WBParaSite" id="Csp11.Scaffold630.g22002.t1"/>
    </source>
</evidence>
<dbReference type="AlphaFoldDB" id="A0A1I7V3F9"/>
<evidence type="ECO:0000313" key="1">
    <source>
        <dbReference type="Proteomes" id="UP000095282"/>
    </source>
</evidence>
<keyword evidence="1" id="KW-1185">Reference proteome</keyword>
<dbReference type="Proteomes" id="UP000095282">
    <property type="component" value="Unplaced"/>
</dbReference>
<name>A0A1I7V3F9_9PELO</name>
<reference evidence="2" key="1">
    <citation type="submission" date="2016-11" db="UniProtKB">
        <authorList>
            <consortium name="WormBaseParasite"/>
        </authorList>
    </citation>
    <scope>IDENTIFICATION</scope>
</reference>
<proteinExistence type="predicted"/>